<evidence type="ECO:0000259" key="2">
    <source>
        <dbReference type="Pfam" id="PF02371"/>
    </source>
</evidence>
<evidence type="ECO:0000313" key="4">
    <source>
        <dbReference type="Proteomes" id="UP000010146"/>
    </source>
</evidence>
<dbReference type="InterPro" id="IPR047650">
    <property type="entry name" value="Transpos_IS110"/>
</dbReference>
<reference evidence="3 4" key="1">
    <citation type="submission" date="2008-07" db="EMBL/GenBank/DDBJ databases">
        <authorList>
            <person name="Gonzalez J."/>
            <person name="Sokolova T."/>
            <person name="Ferriera S."/>
            <person name="Johnson J."/>
            <person name="Kravitz S."/>
            <person name="Beeson K."/>
            <person name="Sutton G."/>
            <person name="Rogers Y.-H."/>
            <person name="Friedman R."/>
            <person name="Frazier M."/>
            <person name="Venter J.C."/>
        </authorList>
    </citation>
    <scope>NUCLEOTIDE SEQUENCE [LARGE SCALE GENOMIC DNA]</scope>
    <source>
        <strain evidence="3 4">DSM 12653</strain>
    </source>
</reference>
<sequence>MVVNANHIKNVPGRKTDVKDAEWIAGLLHHGLLQGSYIPSREQRELRELIRYRRSLIEGRAREINRMQKVLEGANIKLASVITDILGKSSRAMIEAIINGEEDPAILSELAQKRLKNKKEELKKALNGLIGPHQRLMLKTQLLHIDFLDEQIALLDEEIKRQMLPFEEDLERLDTIPGVGRRTAEHIIAEIGTNMDQFPSAAHLCSWAGVVPGNNESAGKRKSSRTRKGNEKLRSVLVEAARADAHTKDTYLSVQYHRIAARRGANRAAVAVAHSILTTVYYLLKRKGRYNELGVNYYEERKKEIIVKQSIKKLEALGLKVTVENAV</sequence>
<feature type="domain" description="Transposase IS116/IS110/IS902 C-terminal" evidence="2">
    <location>
        <begin position="171"/>
        <end position="248"/>
    </location>
</feature>
<dbReference type="PANTHER" id="PTHR33055:SF15">
    <property type="entry name" value="TRANSPOSASE-RELATED"/>
    <property type="match status" value="1"/>
</dbReference>
<dbReference type="Proteomes" id="UP000010146">
    <property type="component" value="Unassembled WGS sequence"/>
</dbReference>
<evidence type="ECO:0000259" key="1">
    <source>
        <dbReference type="Pfam" id="PF01548"/>
    </source>
</evidence>
<evidence type="ECO:0000313" key="3">
    <source>
        <dbReference type="EMBL" id="KKC29893.1"/>
    </source>
</evidence>
<dbReference type="GO" id="GO:0003677">
    <property type="term" value="F:DNA binding"/>
    <property type="evidence" value="ECO:0007669"/>
    <property type="project" value="InterPro"/>
</dbReference>
<dbReference type="InterPro" id="IPR003346">
    <property type="entry name" value="Transposase_20"/>
</dbReference>
<dbReference type="GO" id="GO:0004803">
    <property type="term" value="F:transposase activity"/>
    <property type="evidence" value="ECO:0007669"/>
    <property type="project" value="InterPro"/>
</dbReference>
<comment type="caution">
    <text evidence="3">The sequence shown here is derived from an EMBL/GenBank/DDBJ whole genome shotgun (WGS) entry which is preliminary data.</text>
</comment>
<dbReference type="InterPro" id="IPR002525">
    <property type="entry name" value="Transp_IS110-like_N"/>
</dbReference>
<dbReference type="NCBIfam" id="NF033542">
    <property type="entry name" value="transpos_IS110"/>
    <property type="match status" value="1"/>
</dbReference>
<accession>B7R5S5</accession>
<dbReference type="Pfam" id="PF02371">
    <property type="entry name" value="Transposase_20"/>
    <property type="match status" value="1"/>
</dbReference>
<name>B7R5S5_9THEO</name>
<reference evidence="3 4" key="2">
    <citation type="journal article" date="2015" name="BMC Genomics">
        <title>Analysis of three genomes within the thermophilic bacterial species Caldanaerobacter subterraneus with a focus on carbon monoxide dehydrogenase evolution and hydrolase diversity.</title>
        <authorList>
            <person name="Sant'Anna F.H."/>
            <person name="Lebedinsky A.V."/>
            <person name="Sokolova T.G."/>
            <person name="Robb F.T."/>
            <person name="Gonzalez J.M."/>
        </authorList>
    </citation>
    <scope>NUCLEOTIDE SEQUENCE [LARGE SCALE GENOMIC DNA]</scope>
    <source>
        <strain evidence="3 4">DSM 12653</strain>
    </source>
</reference>
<organism evidence="3 4">
    <name type="scientific">Caldanaerobacter subterraneus subsp. pacificus DSM 12653</name>
    <dbReference type="NCBI Taxonomy" id="391606"/>
    <lineage>
        <taxon>Bacteria</taxon>
        <taxon>Bacillati</taxon>
        <taxon>Bacillota</taxon>
        <taxon>Clostridia</taxon>
        <taxon>Thermoanaerobacterales</taxon>
        <taxon>Thermoanaerobacteraceae</taxon>
        <taxon>Caldanaerobacter</taxon>
    </lineage>
</organism>
<dbReference type="Pfam" id="PF01548">
    <property type="entry name" value="DEDD_Tnp_IS110"/>
    <property type="match status" value="1"/>
</dbReference>
<dbReference type="GO" id="GO:0006313">
    <property type="term" value="P:DNA transposition"/>
    <property type="evidence" value="ECO:0007669"/>
    <property type="project" value="InterPro"/>
</dbReference>
<dbReference type="PANTHER" id="PTHR33055">
    <property type="entry name" value="TRANSPOSASE FOR INSERTION SEQUENCE ELEMENT IS1111A"/>
    <property type="match status" value="1"/>
</dbReference>
<proteinExistence type="predicted"/>
<feature type="domain" description="Transposase IS110-like N-terminal" evidence="1">
    <location>
        <begin position="2"/>
        <end position="74"/>
    </location>
</feature>
<dbReference type="AlphaFoldDB" id="B7R5S5"/>
<dbReference type="EMBL" id="ABXP02000066">
    <property type="protein sequence ID" value="KKC29893.1"/>
    <property type="molecule type" value="Genomic_DNA"/>
</dbReference>
<protein>
    <submittedName>
        <fullName evidence="3">Transposase</fullName>
    </submittedName>
</protein>
<reference evidence="4" key="3">
    <citation type="submission" date="2015-02" db="EMBL/GenBank/DDBJ databases">
        <title>Genome analysis of three genomes within the thermophilic hydrogenogenic bacterial species Caldanaerobacter subterraneus.</title>
        <authorList>
            <person name="Sant'Anna F.H."/>
            <person name="Lebedinsky A."/>
            <person name="Sokolova T."/>
            <person name="Robb F.T."/>
            <person name="Gonzalez J.M."/>
        </authorList>
    </citation>
    <scope>NUCLEOTIDE SEQUENCE [LARGE SCALE GENOMIC DNA]</scope>
    <source>
        <strain evidence="4">DSM 12653</strain>
    </source>
</reference>
<gene>
    <name evidence="3" type="ORF">CDSM653_01122</name>
</gene>